<dbReference type="SUPFAM" id="SSF49503">
    <property type="entry name" value="Cupredoxins"/>
    <property type="match status" value="1"/>
</dbReference>
<dbReference type="PANTHER" id="PTHR38439:SF3">
    <property type="entry name" value="COPPER-RESISTANT CUPROPROTEIN COPI"/>
    <property type="match status" value="1"/>
</dbReference>
<protein>
    <submittedName>
        <fullName evidence="4">Plastocyanin</fullName>
    </submittedName>
</protein>
<dbReference type="AlphaFoldDB" id="A0A0G0Y7M6"/>
<dbReference type="Gene3D" id="2.60.40.420">
    <property type="entry name" value="Cupredoxins - blue copper proteins"/>
    <property type="match status" value="1"/>
</dbReference>
<dbReference type="Proteomes" id="UP000034160">
    <property type="component" value="Unassembled WGS sequence"/>
</dbReference>
<dbReference type="InterPro" id="IPR028096">
    <property type="entry name" value="EfeO_Cupredoxin"/>
</dbReference>
<dbReference type="PANTHER" id="PTHR38439">
    <property type="entry name" value="AURACYANIN-B"/>
    <property type="match status" value="1"/>
</dbReference>
<dbReference type="CDD" id="cd00920">
    <property type="entry name" value="Cupredoxin"/>
    <property type="match status" value="1"/>
</dbReference>
<organism evidence="4 5">
    <name type="scientific">Candidatus Amesbacteria bacterium GW2011_GWA2_42_12</name>
    <dbReference type="NCBI Taxonomy" id="1618356"/>
    <lineage>
        <taxon>Bacteria</taxon>
        <taxon>Candidatus Amesiibacteriota</taxon>
    </lineage>
</organism>
<dbReference type="Pfam" id="PF13473">
    <property type="entry name" value="Cupredoxin_1"/>
    <property type="match status" value="1"/>
</dbReference>
<dbReference type="InterPro" id="IPR033138">
    <property type="entry name" value="Cu_oxidase_CS"/>
</dbReference>
<reference evidence="4 5" key="1">
    <citation type="journal article" date="2015" name="Nature">
        <title>rRNA introns, odd ribosomes, and small enigmatic genomes across a large radiation of phyla.</title>
        <authorList>
            <person name="Brown C.T."/>
            <person name="Hug L.A."/>
            <person name="Thomas B.C."/>
            <person name="Sharon I."/>
            <person name="Castelle C.J."/>
            <person name="Singh A."/>
            <person name="Wilkins M.J."/>
            <person name="Williams K.H."/>
            <person name="Banfield J.F."/>
        </authorList>
    </citation>
    <scope>NUCLEOTIDE SEQUENCE [LARGE SCALE GENOMIC DNA]</scope>
</reference>
<evidence type="ECO:0000259" key="3">
    <source>
        <dbReference type="Pfam" id="PF13473"/>
    </source>
</evidence>
<dbReference type="InterPro" id="IPR008972">
    <property type="entry name" value="Cupredoxin"/>
</dbReference>
<comment type="caution">
    <text evidence="4">The sequence shown here is derived from an EMBL/GenBank/DDBJ whole genome shotgun (WGS) entry which is preliminary data.</text>
</comment>
<accession>A0A0G0Y7M6</accession>
<keyword evidence="2" id="KW-0186">Copper</keyword>
<evidence type="ECO:0000256" key="1">
    <source>
        <dbReference type="ARBA" id="ARBA00022723"/>
    </source>
</evidence>
<feature type="domain" description="EfeO-type cupredoxin-like" evidence="3">
    <location>
        <begin position="72"/>
        <end position="163"/>
    </location>
</feature>
<evidence type="ECO:0000313" key="4">
    <source>
        <dbReference type="EMBL" id="KKS32715.1"/>
    </source>
</evidence>
<evidence type="ECO:0000256" key="2">
    <source>
        <dbReference type="ARBA" id="ARBA00023008"/>
    </source>
</evidence>
<sequence length="164" mass="17750">MNKKLLVIVLVLVLVAGLVVGGVLLLRSSNPKSLPAGRQDQIPNPKVETTTTVVTPTATPIVEATSEAKIIEGETKTFVVEGSSYKFVPAVIKVNKGDNVIITFKNSGGVHDFVIDEFDVKTNQIGEEEEEDVEFVADKTGTFEFYCSVGNHRKMGMVGQLIVE</sequence>
<keyword evidence="1" id="KW-0479">Metal-binding</keyword>
<dbReference type="GO" id="GO:0046872">
    <property type="term" value="F:metal ion binding"/>
    <property type="evidence" value="ECO:0007669"/>
    <property type="project" value="UniProtKB-KW"/>
</dbReference>
<name>A0A0G0Y7M6_9BACT</name>
<proteinExistence type="predicted"/>
<dbReference type="STRING" id="1618356.UU93_C0005G0023"/>
<evidence type="ECO:0000313" key="5">
    <source>
        <dbReference type="Proteomes" id="UP000034160"/>
    </source>
</evidence>
<dbReference type="EMBL" id="LCCN01000005">
    <property type="protein sequence ID" value="KKS32715.1"/>
    <property type="molecule type" value="Genomic_DNA"/>
</dbReference>
<dbReference type="InterPro" id="IPR050845">
    <property type="entry name" value="Cu-binding_ET"/>
</dbReference>
<dbReference type="PROSITE" id="PS00079">
    <property type="entry name" value="MULTICOPPER_OXIDASE1"/>
    <property type="match status" value="1"/>
</dbReference>
<gene>
    <name evidence="4" type="ORF">UU93_C0005G0023</name>
</gene>